<dbReference type="InterPro" id="IPR032189">
    <property type="entry name" value="Mlh1_C"/>
</dbReference>
<dbReference type="Pfam" id="PF16413">
    <property type="entry name" value="Mlh1_C"/>
    <property type="match status" value="1"/>
</dbReference>
<sequence>VIKTLPESLKMENCNLRSKRKITEKRQNGVESIPTRPKDTVRVELFKNQDRTIKSFFDDIDKKSTSIDNNDKKSTSIDNNDKKSTSIVVKDKKSISKRFDPKSDLSFQEWLSNLKMGRDERVSKILKNFVYVGDINGYLMLIQCGKKLLSLNLKPIFKVLLKQNFLANRKNADILRWEKPLVVEEEISSYLSKKKRRKGKDQSRPLSRKMCSLLVAKRTQLRKVGITISEKGALESIPDLLPEMEILKERTGKFLGKMAEEAREDPKFGQSLESLDRILSFFWILYLSKDEGISANASRDTFMKSVLVPKVRKVYPLATFLDDKTFVQISSLDRFYSSFERC</sequence>
<organism evidence="2 3">
    <name type="scientific">Bonamia ostreae</name>
    <dbReference type="NCBI Taxonomy" id="126728"/>
    <lineage>
        <taxon>Eukaryota</taxon>
        <taxon>Sar</taxon>
        <taxon>Rhizaria</taxon>
        <taxon>Endomyxa</taxon>
        <taxon>Ascetosporea</taxon>
        <taxon>Haplosporida</taxon>
        <taxon>Bonamia</taxon>
    </lineage>
</organism>
<evidence type="ECO:0000313" key="2">
    <source>
        <dbReference type="EMBL" id="MES1921481.1"/>
    </source>
</evidence>
<dbReference type="EMBL" id="JBDODL010001401">
    <property type="protein sequence ID" value="MES1921481.1"/>
    <property type="molecule type" value="Genomic_DNA"/>
</dbReference>
<evidence type="ECO:0000259" key="1">
    <source>
        <dbReference type="Pfam" id="PF16413"/>
    </source>
</evidence>
<comment type="caution">
    <text evidence="2">The sequence shown here is derived from an EMBL/GenBank/DDBJ whole genome shotgun (WGS) entry which is preliminary data.</text>
</comment>
<accession>A0ABV2AP87</accession>
<proteinExistence type="predicted"/>
<feature type="domain" description="DNA mismatch repair protein Mlh1 C-terminal" evidence="1">
    <location>
        <begin position="108"/>
        <end position="342"/>
    </location>
</feature>
<keyword evidence="3" id="KW-1185">Reference proteome</keyword>
<gene>
    <name evidence="2" type="primary">MLH1_4</name>
    <name evidence="2" type="ORF">MHBO_003011</name>
</gene>
<protein>
    <submittedName>
        <fullName evidence="2">DNA mismatch repair protein</fullName>
    </submittedName>
</protein>
<evidence type="ECO:0000313" key="3">
    <source>
        <dbReference type="Proteomes" id="UP001439008"/>
    </source>
</evidence>
<dbReference type="Proteomes" id="UP001439008">
    <property type="component" value="Unassembled WGS sequence"/>
</dbReference>
<name>A0ABV2AP87_9EUKA</name>
<reference evidence="2 3" key="1">
    <citation type="journal article" date="2024" name="BMC Biol.">
        <title>Comparative genomics of Ascetosporea gives new insight into the evolutionary basis for animal parasitism in Rhizaria.</title>
        <authorList>
            <person name="Hiltunen Thoren M."/>
            <person name="Onut-Brannstrom I."/>
            <person name="Alfjorden A."/>
            <person name="Peckova H."/>
            <person name="Swords F."/>
            <person name="Hooper C."/>
            <person name="Holzer A.S."/>
            <person name="Bass D."/>
            <person name="Burki F."/>
        </authorList>
    </citation>
    <scope>NUCLEOTIDE SEQUENCE [LARGE SCALE GENOMIC DNA]</scope>
    <source>
        <strain evidence="2">20-A016</strain>
    </source>
</reference>
<feature type="non-terminal residue" evidence="2">
    <location>
        <position position="1"/>
    </location>
</feature>